<accession>A0A366LCJ5</accession>
<organism evidence="1 2">
    <name type="scientific">Spongiactinospora rosea</name>
    <dbReference type="NCBI Taxonomy" id="2248750"/>
    <lineage>
        <taxon>Bacteria</taxon>
        <taxon>Bacillati</taxon>
        <taxon>Actinomycetota</taxon>
        <taxon>Actinomycetes</taxon>
        <taxon>Streptosporangiales</taxon>
        <taxon>Streptosporangiaceae</taxon>
        <taxon>Spongiactinospora</taxon>
    </lineage>
</organism>
<evidence type="ECO:0000313" key="2">
    <source>
        <dbReference type="Proteomes" id="UP000253303"/>
    </source>
</evidence>
<evidence type="ECO:0000313" key="1">
    <source>
        <dbReference type="EMBL" id="RBQ11615.1"/>
    </source>
</evidence>
<dbReference type="RefSeq" id="WP_113986954.1">
    <property type="nucleotide sequence ID" value="NZ_QMEY01000061.1"/>
</dbReference>
<proteinExistence type="predicted"/>
<protein>
    <submittedName>
        <fullName evidence="1">Uncharacterized protein</fullName>
    </submittedName>
</protein>
<sequence>MLTVVHPDPLLELIHRTPAAAEPLTWPFDFDVSRTDHVEVVKPASGDALEAVAGDGSGGTFFLCGDAAGQRPVLYADSEGQAELIGRDLATAVQLIVRVPYWRDCLARVPGGLEAMCSVVPELEQEYGDNGIDLEACRTSVAELLALPLPPTADVLADLLETVTLPGFVLLTEWGDAYESISR</sequence>
<dbReference type="OrthoDB" id="4541168at2"/>
<dbReference type="EMBL" id="QMEY01000061">
    <property type="protein sequence ID" value="RBQ11615.1"/>
    <property type="molecule type" value="Genomic_DNA"/>
</dbReference>
<gene>
    <name evidence="1" type="ORF">DP939_45085</name>
</gene>
<reference evidence="1 2" key="1">
    <citation type="submission" date="2018-06" db="EMBL/GenBank/DDBJ databases">
        <title>Sphaerisporangium craniellae sp. nov., isolated from a marine sponge in the South China Sea.</title>
        <authorList>
            <person name="Li L."/>
        </authorList>
    </citation>
    <scope>NUCLEOTIDE SEQUENCE [LARGE SCALE GENOMIC DNA]</scope>
    <source>
        <strain evidence="1 2">LHW63015</strain>
    </source>
</reference>
<name>A0A366LCJ5_9ACTN</name>
<dbReference type="Proteomes" id="UP000253303">
    <property type="component" value="Unassembled WGS sequence"/>
</dbReference>
<dbReference type="AlphaFoldDB" id="A0A366LCJ5"/>
<keyword evidence="2" id="KW-1185">Reference proteome</keyword>
<comment type="caution">
    <text evidence="1">The sequence shown here is derived from an EMBL/GenBank/DDBJ whole genome shotgun (WGS) entry which is preliminary data.</text>
</comment>